<dbReference type="CDD" id="cd18808">
    <property type="entry name" value="SF1_C_Upf1"/>
    <property type="match status" value="1"/>
</dbReference>
<dbReference type="RefSeq" id="WP_344214610.1">
    <property type="nucleotide sequence ID" value="NZ_BAAAOS010000019.1"/>
</dbReference>
<feature type="domain" description="DNA2/NAM7 helicase helicase" evidence="2">
    <location>
        <begin position="1211"/>
        <end position="1252"/>
    </location>
</feature>
<evidence type="ECO:0000313" key="5">
    <source>
        <dbReference type="EMBL" id="GAA1576746.1"/>
    </source>
</evidence>
<dbReference type="SUPFAM" id="SSF52540">
    <property type="entry name" value="P-loop containing nucleoside triphosphate hydrolases"/>
    <property type="match status" value="1"/>
</dbReference>
<dbReference type="InterPro" id="IPR045055">
    <property type="entry name" value="DNA2/NAM7-like"/>
</dbReference>
<dbReference type="InterPro" id="IPR011335">
    <property type="entry name" value="Restrct_endonuc-II-like"/>
</dbReference>
<dbReference type="SUPFAM" id="SSF52980">
    <property type="entry name" value="Restriction endonuclease-like"/>
    <property type="match status" value="1"/>
</dbReference>
<sequence length="1843" mass="201803">MTMPGADHGLNAAQVDKLTRQITHWREDLLNLDRRQRLVYFAHTRSASLEIVGAELDEVLAQLWDGTPLQAADLEPEEGGANEAPSLPLMSDGLLVKDKTPAKLRASCRRLDQLSNQVYADRGFWTLYAGVGMLRWVEQDTQATVDSPILLCPVKLHRQGNQSPYTAERTEDEIVVNPALKLKLEKDFGIELDDLDPDGFDVFEVLDEVRRRVSKSAGWEVHHRVVLTNFSFHKEAIYRDLMDHQDELLAHPMVQLLALGDAAPSADRYSFEAIEDDDLDKVVAPEDLMSILDADSTQRQCIIAAREGRSFVVDGPPGTGKSQTIANIICELIATGKTVLFVSEKVAALDVVRNRLANVGLSDFLLELHSHAATRKEVVGQLGRALKQRAKVKGQLPESERQSLKVVRENLSSFAAAMGEDRQPFYQSVYAVLGRMMQLREFQVGSVTRPNEWSGLTAVRLEELRAEAGRLARAWRPVSEGADFLWRELENPVPTPGEIEALRKAAASARDTAIALARRMHAVDDSVALTLPQTIAGVEDRVQLLNLLASNPAAPGSWLQISDLDVVREMVGQRQKLSDEYNGAREALTGIVGSAWRAVDPDLLPAARSLVDRAPSLLEAWAPQPTMTVRQLQALLGFEKGTPERLEAVARDARQLSSLLGIRAEGLSLDRAVQLAELASLGGQAALPERDWLNPAVQSALDESSRVLGELVSVVNQRRAVIEQVFTSEALTIDLGALNVRFSQSHVGLRRFSKSARADRKLLRGVTVAGKVDKGTLAHLDEAVAWQRAEQHLARDEQTYAPRLGRYYRRTDTDFGRLTNAISTAHRAVQLAAGDLNDGPMAQQLTVGGSPDPQLLIVAERLLESGGAWSEELRTLVGDAAASELIKLPLDLLAESAVAATSAAERGCDALSTIAQQAGCDLPIGRAVEALEQASVVVGCDAALLDTFEQDRLDLGAHYDGAETTWSALKAAVDWADRVRHLVGGAVSELSATRMSDPTIGAAELAEPLNSWRAASTTLGTAFHPEQARNLRDELDEDIGAAAELLAEMAASAPEDIAEWAAYTKAVRELEGAGLGEVVGALHGSRVPSSSVERAIEHALLQAWVEATMAGDPRLAEFRSVDRDALVQRFQGIDKQLVQSAHVAVAEACNRRRPKMVGGAAAALIQREAQKKSRHLPIRDLLARTDDIVQELKPCFMMSPLSVSQFLPGSFTFDVVIFDEASQVLPSDAVNCIYRARQLVVAGDEKQLPPTAFFTQAIDESDEDEELDDFESVLKLCKTSFASLPLTWHYRSQHENLIAYSNYRFYSTDGSPLQEGGLQTFPGARFNAPDLGVESFVVNGVYRRGSSRDNPIEAEAVVDRVLYHRRHHPELSVGVVTFSSAQEDTITAALDRRSADEPLLRGLLEKHDRLTGFFVKNLENVQGDERDIIIFSVGYGPDENGKFTMSFGPLNSRGGWRRLNVAITRARMRVEVVSSFRAGEMHETSSDGVRHLRGYLDFAQRGVAALALELDEGEHDVESPFEADVLQAIRSWGYEVVPQVGTAGYRIDLGVRHPDRPGEYVLGVECDGAAYHSAKTARDRDRLRGAVLEGLGWRLHRIWGLSWYRDREGQLDRLRSAIEGAIAGEKSAATEPARGAQPLAVEMEEIDLDEPPEWAVTYVPYAEPAPYSYYELGSVEAREPLRTYLTGLFRHEAPIHRDLVNKRVRAAFSVGRIGSAIRDNISFVARRSRVDGIPIRLDSSGFYRLDQVVAASVRVPADAEDVRSVQHVPADELDLAVIGVVVDAVSAGDAEVLAAVRGMFGWRRSGSDIVAAVEASIKRCVDSGAVERMASGSLRLGIASAPN</sequence>
<gene>
    <name evidence="5" type="ORF">GCM10009789_32800</name>
</gene>
<dbReference type="Gene3D" id="3.40.50.300">
    <property type="entry name" value="P-loop containing nucleotide triphosphate hydrolases"/>
    <property type="match status" value="3"/>
</dbReference>
<dbReference type="InterPro" id="IPR021754">
    <property type="entry name" value="DUF3320"/>
</dbReference>
<dbReference type="InterPro" id="IPR047187">
    <property type="entry name" value="SF1_C_Upf1"/>
</dbReference>
<feature type="domain" description="Restriction endonuclease type II-like" evidence="4">
    <location>
        <begin position="1521"/>
        <end position="1618"/>
    </location>
</feature>
<evidence type="ECO:0000259" key="1">
    <source>
        <dbReference type="Pfam" id="PF11784"/>
    </source>
</evidence>
<evidence type="ECO:0000259" key="2">
    <source>
        <dbReference type="Pfam" id="PF13086"/>
    </source>
</evidence>
<evidence type="ECO:0000313" key="6">
    <source>
        <dbReference type="Proteomes" id="UP001500393"/>
    </source>
</evidence>
<accession>A0ABP4PA44</accession>
<dbReference type="InterPro" id="IPR041677">
    <property type="entry name" value="DNA2/NAM7_AAA_11"/>
</dbReference>
<dbReference type="EMBL" id="BAAAOS010000019">
    <property type="protein sequence ID" value="GAA1576746.1"/>
    <property type="molecule type" value="Genomic_DNA"/>
</dbReference>
<organism evidence="5 6">
    <name type="scientific">Kribbella sancticallisti</name>
    <dbReference type="NCBI Taxonomy" id="460087"/>
    <lineage>
        <taxon>Bacteria</taxon>
        <taxon>Bacillati</taxon>
        <taxon>Actinomycetota</taxon>
        <taxon>Actinomycetes</taxon>
        <taxon>Propionibacteriales</taxon>
        <taxon>Kribbellaceae</taxon>
        <taxon>Kribbella</taxon>
    </lineage>
</organism>
<dbReference type="Pfam" id="PF18741">
    <property type="entry name" value="MTES_1575"/>
    <property type="match status" value="1"/>
</dbReference>
<dbReference type="Pfam" id="PF13087">
    <property type="entry name" value="AAA_12"/>
    <property type="match status" value="1"/>
</dbReference>
<reference evidence="6" key="1">
    <citation type="journal article" date="2019" name="Int. J. Syst. Evol. Microbiol.">
        <title>The Global Catalogue of Microorganisms (GCM) 10K type strain sequencing project: providing services to taxonomists for standard genome sequencing and annotation.</title>
        <authorList>
            <consortium name="The Broad Institute Genomics Platform"/>
            <consortium name="The Broad Institute Genome Sequencing Center for Infectious Disease"/>
            <person name="Wu L."/>
            <person name="Ma J."/>
        </authorList>
    </citation>
    <scope>NUCLEOTIDE SEQUENCE [LARGE SCALE GENOMIC DNA]</scope>
    <source>
        <strain evidence="6">JCM 14969</strain>
    </source>
</reference>
<dbReference type="Gene3D" id="3.40.960.10">
    <property type="entry name" value="VSR Endonuclease"/>
    <property type="match status" value="1"/>
</dbReference>
<dbReference type="InterPro" id="IPR027417">
    <property type="entry name" value="P-loop_NTPase"/>
</dbReference>
<name>A0ABP4PA44_9ACTN</name>
<keyword evidence="6" id="KW-1185">Reference proteome</keyword>
<proteinExistence type="predicted"/>
<dbReference type="Pfam" id="PF11784">
    <property type="entry name" value="DUF3320"/>
    <property type="match status" value="1"/>
</dbReference>
<dbReference type="Proteomes" id="UP001500393">
    <property type="component" value="Unassembled WGS sequence"/>
</dbReference>
<feature type="domain" description="DUF3320" evidence="1">
    <location>
        <begin position="1690"/>
        <end position="1719"/>
    </location>
</feature>
<dbReference type="Pfam" id="PF13086">
    <property type="entry name" value="AAA_11"/>
    <property type="match status" value="1"/>
</dbReference>
<dbReference type="Pfam" id="PF13195">
    <property type="entry name" value="DUF4011"/>
    <property type="match status" value="1"/>
</dbReference>
<feature type="domain" description="DNA2/NAM7 helicase-like C-terminal" evidence="3">
    <location>
        <begin position="1344"/>
        <end position="1474"/>
    </location>
</feature>
<comment type="caution">
    <text evidence="5">The sequence shown here is derived from an EMBL/GenBank/DDBJ whole genome shotgun (WGS) entry which is preliminary data.</text>
</comment>
<protein>
    <recommendedName>
        <fullName evidence="7">AAA domain-containing protein</fullName>
    </recommendedName>
</protein>
<dbReference type="InterPro" id="IPR025103">
    <property type="entry name" value="DUF4011"/>
</dbReference>
<dbReference type="InterPro" id="IPR049468">
    <property type="entry name" value="Restrct_endonuc-II-like_dom"/>
</dbReference>
<evidence type="ECO:0000259" key="4">
    <source>
        <dbReference type="Pfam" id="PF18741"/>
    </source>
</evidence>
<dbReference type="PANTHER" id="PTHR10887">
    <property type="entry name" value="DNA2/NAM7 HELICASE FAMILY"/>
    <property type="match status" value="1"/>
</dbReference>
<evidence type="ECO:0000259" key="3">
    <source>
        <dbReference type="Pfam" id="PF13087"/>
    </source>
</evidence>
<evidence type="ECO:0008006" key="7">
    <source>
        <dbReference type="Google" id="ProtNLM"/>
    </source>
</evidence>
<dbReference type="InterPro" id="IPR041679">
    <property type="entry name" value="DNA2/NAM7-like_C"/>
</dbReference>